<gene>
    <name evidence="2" type="ORF">Fcan01_25038</name>
</gene>
<proteinExistence type="predicted"/>
<accession>A0A226D3W7</accession>
<organism evidence="2 3">
    <name type="scientific">Folsomia candida</name>
    <name type="common">Springtail</name>
    <dbReference type="NCBI Taxonomy" id="158441"/>
    <lineage>
        <taxon>Eukaryota</taxon>
        <taxon>Metazoa</taxon>
        <taxon>Ecdysozoa</taxon>
        <taxon>Arthropoda</taxon>
        <taxon>Hexapoda</taxon>
        <taxon>Collembola</taxon>
        <taxon>Entomobryomorpha</taxon>
        <taxon>Isotomoidea</taxon>
        <taxon>Isotomidae</taxon>
        <taxon>Proisotominae</taxon>
        <taxon>Folsomia</taxon>
    </lineage>
</organism>
<comment type="caution">
    <text evidence="2">The sequence shown here is derived from an EMBL/GenBank/DDBJ whole genome shotgun (WGS) entry which is preliminary data.</text>
</comment>
<evidence type="ECO:0000313" key="3">
    <source>
        <dbReference type="Proteomes" id="UP000198287"/>
    </source>
</evidence>
<sequence length="383" mass="44284">MFTKADILLIIFVVLLERIFSFLDLESLKNCRLICSQWAYEAGRIFPEVKIEIQTSHGYQEIEFHPAPNAGETKSLQQASYTHLIELFPSLEFLDFDGWPALFTTDQEVNKEPKCLAALASTEGPHPCPNLTGLRADYLIKEDMVNAMTSFPRLLNFLVVRIYQRDVRTVTKVGQMLRRHSTSLKLFELVWHTQKERDFISQKIDLPRYFPQLESLRLKVAIHTGPEEIERFALDMVDVFYFRPLFLENGLKISMPRLTQLQIVVSYSVNPDFWVYLIPDCDQNGSAFEIPQIKILSTSLVTENCGSVQVTRFSRTFPNLTMFQHVIKIGDQFHGCNHKIRKGRLVKTEKSVENIGLEYPDYIDIQLRSILQISGEPEGFLWV</sequence>
<evidence type="ECO:0008006" key="4">
    <source>
        <dbReference type="Google" id="ProtNLM"/>
    </source>
</evidence>
<dbReference type="SUPFAM" id="SSF81383">
    <property type="entry name" value="F-box domain"/>
    <property type="match status" value="1"/>
</dbReference>
<evidence type="ECO:0000256" key="1">
    <source>
        <dbReference type="SAM" id="SignalP"/>
    </source>
</evidence>
<name>A0A226D3W7_FOLCA</name>
<dbReference type="Gene3D" id="1.20.1280.50">
    <property type="match status" value="1"/>
</dbReference>
<feature type="chain" id="PRO_5012126858" description="F-box domain-containing protein" evidence="1">
    <location>
        <begin position="22"/>
        <end position="383"/>
    </location>
</feature>
<evidence type="ECO:0000313" key="2">
    <source>
        <dbReference type="EMBL" id="OXA40265.1"/>
    </source>
</evidence>
<reference evidence="2 3" key="1">
    <citation type="submission" date="2015-12" db="EMBL/GenBank/DDBJ databases">
        <title>The genome of Folsomia candida.</title>
        <authorList>
            <person name="Faddeeva A."/>
            <person name="Derks M.F."/>
            <person name="Anvar Y."/>
            <person name="Smit S."/>
            <person name="Van Straalen N."/>
            <person name="Roelofs D."/>
        </authorList>
    </citation>
    <scope>NUCLEOTIDE SEQUENCE [LARGE SCALE GENOMIC DNA]</scope>
    <source>
        <strain evidence="2 3">VU population</strain>
        <tissue evidence="2">Whole body</tissue>
    </source>
</reference>
<dbReference type="InterPro" id="IPR036047">
    <property type="entry name" value="F-box-like_dom_sf"/>
</dbReference>
<feature type="signal peptide" evidence="1">
    <location>
        <begin position="1"/>
        <end position="21"/>
    </location>
</feature>
<dbReference type="EMBL" id="LNIX01000034">
    <property type="protein sequence ID" value="OXA40265.1"/>
    <property type="molecule type" value="Genomic_DNA"/>
</dbReference>
<dbReference type="Proteomes" id="UP000198287">
    <property type="component" value="Unassembled WGS sequence"/>
</dbReference>
<dbReference type="AlphaFoldDB" id="A0A226D3W7"/>
<keyword evidence="1" id="KW-0732">Signal</keyword>
<keyword evidence="3" id="KW-1185">Reference proteome</keyword>
<protein>
    <recommendedName>
        <fullName evidence="4">F-box domain-containing protein</fullName>
    </recommendedName>
</protein>